<reference evidence="11" key="1">
    <citation type="submission" date="2009-10" db="EMBL/GenBank/DDBJ databases">
        <title>Complete sequence of Bacillus selenitireducens MLS10.</title>
        <authorList>
            <consortium name="US DOE Joint Genome Institute"/>
            <person name="Lucas S."/>
            <person name="Copeland A."/>
            <person name="Lapidus A."/>
            <person name="Glavina del Rio T."/>
            <person name="Dalin E."/>
            <person name="Tice H."/>
            <person name="Bruce D."/>
            <person name="Goodwin L."/>
            <person name="Pitluck S."/>
            <person name="Sims D."/>
            <person name="Brettin T."/>
            <person name="Detter J.C."/>
            <person name="Han C."/>
            <person name="Larimer F."/>
            <person name="Land M."/>
            <person name="Hauser L."/>
            <person name="Kyrpides N."/>
            <person name="Ovchinnikova G."/>
            <person name="Stolz J."/>
        </authorList>
    </citation>
    <scope>NUCLEOTIDE SEQUENCE [LARGE SCALE GENOMIC DNA]</scope>
    <source>
        <strain evidence="11">MLS10</strain>
    </source>
</reference>
<dbReference type="SMART" id="SM00283">
    <property type="entry name" value="MA"/>
    <property type="match status" value="1"/>
</dbReference>
<feature type="transmembrane region" description="Helical" evidence="8">
    <location>
        <begin position="20"/>
        <end position="44"/>
    </location>
</feature>
<evidence type="ECO:0000256" key="8">
    <source>
        <dbReference type="SAM" id="Phobius"/>
    </source>
</evidence>
<dbReference type="STRING" id="439292.Bsel_0634"/>
<sequence>MSDVHPQSSRMKWSLRRKMAALIIAATVFTLIMGAPIAYVQFLIFSSGIPDLVGDQAATLLNTYFQTIVNLVIMISVVLFGIRRFIVRPMTEMTNQLEAMKENGRISLTKDIKIESKDEIGLLARYLNDFIHSLRNIVGEVQNQSQEVTKQSDELEEISGGAKEAAANVTQAIDDIVQANQEQSEKGRHVREMMEETLADIAEGNDQVALTLDAASRSTSSSKEGNEAINEAIQHLGSLTETVEFATDAIQNLNRRSNEIGDIVHIISDISEQTNLLALNAAIEAARAGEHGKGFAVVADEVRKLAEQSHTSSGKIFSLIQDIQSETEITVRSMETNLETVEKQVTIIRKGGDSLKEIVASTEETENAVTLLKQTLNSIKDNSRNVNDAMTQISELLQHNAAASEEVSAAAQEQADFVDQTSDGITRLNERFKSVGKAADQFEVKVM</sequence>
<dbReference type="Pfam" id="PF00672">
    <property type="entry name" value="HAMP"/>
    <property type="match status" value="1"/>
</dbReference>
<dbReference type="Proteomes" id="UP000000271">
    <property type="component" value="Chromosome"/>
</dbReference>
<dbReference type="GO" id="GO:0005886">
    <property type="term" value="C:plasma membrane"/>
    <property type="evidence" value="ECO:0007669"/>
    <property type="project" value="UniProtKB-SubCell"/>
</dbReference>
<proteinExistence type="inferred from homology"/>
<dbReference type="Gene3D" id="1.10.287.950">
    <property type="entry name" value="Methyl-accepting chemotaxis protein"/>
    <property type="match status" value="1"/>
</dbReference>
<evidence type="ECO:0000256" key="2">
    <source>
        <dbReference type="ARBA" id="ARBA00022475"/>
    </source>
</evidence>
<dbReference type="EMBL" id="CP001791">
    <property type="protein sequence ID" value="ADH98169.1"/>
    <property type="molecule type" value="Genomic_DNA"/>
</dbReference>
<evidence type="ECO:0000256" key="4">
    <source>
        <dbReference type="ARBA" id="ARBA00023224"/>
    </source>
</evidence>
<dbReference type="PROSITE" id="PS50885">
    <property type="entry name" value="HAMP"/>
    <property type="match status" value="1"/>
</dbReference>
<dbReference type="CDD" id="cd11386">
    <property type="entry name" value="MCP_signal"/>
    <property type="match status" value="1"/>
</dbReference>
<evidence type="ECO:0000256" key="3">
    <source>
        <dbReference type="ARBA" id="ARBA00023136"/>
    </source>
</evidence>
<feature type="domain" description="Methyl-accepting transducer" evidence="9">
    <location>
        <begin position="158"/>
        <end position="415"/>
    </location>
</feature>
<keyword evidence="3 8" id="KW-0472">Membrane</keyword>
<feature type="coiled-coil region" evidence="7">
    <location>
        <begin position="138"/>
        <end position="182"/>
    </location>
</feature>
<dbReference type="GO" id="GO:0007165">
    <property type="term" value="P:signal transduction"/>
    <property type="evidence" value="ECO:0007669"/>
    <property type="project" value="UniProtKB-KW"/>
</dbReference>
<keyword evidence="8" id="KW-0812">Transmembrane</keyword>
<feature type="transmembrane region" description="Helical" evidence="8">
    <location>
        <begin position="64"/>
        <end position="82"/>
    </location>
</feature>
<gene>
    <name evidence="11" type="ordered locus">Bsel_0634</name>
</gene>
<keyword evidence="12" id="KW-1185">Reference proteome</keyword>
<name>D6XY96_BACIE</name>
<evidence type="ECO:0000256" key="5">
    <source>
        <dbReference type="ARBA" id="ARBA00029447"/>
    </source>
</evidence>
<dbReference type="SMART" id="SM00304">
    <property type="entry name" value="HAMP"/>
    <property type="match status" value="1"/>
</dbReference>
<dbReference type="PANTHER" id="PTHR32089">
    <property type="entry name" value="METHYL-ACCEPTING CHEMOTAXIS PROTEIN MCPB"/>
    <property type="match status" value="1"/>
</dbReference>
<evidence type="ECO:0000313" key="11">
    <source>
        <dbReference type="EMBL" id="ADH98169.1"/>
    </source>
</evidence>
<keyword evidence="8" id="KW-1133">Transmembrane helix</keyword>
<comment type="similarity">
    <text evidence="5">Belongs to the methyl-accepting chemotaxis (MCP) protein family.</text>
</comment>
<feature type="domain" description="HAMP" evidence="10">
    <location>
        <begin position="84"/>
        <end position="139"/>
    </location>
</feature>
<keyword evidence="4 6" id="KW-0807">Transducer</keyword>
<dbReference type="CDD" id="cd06225">
    <property type="entry name" value="HAMP"/>
    <property type="match status" value="1"/>
</dbReference>
<evidence type="ECO:0000256" key="7">
    <source>
        <dbReference type="SAM" id="Coils"/>
    </source>
</evidence>
<keyword evidence="7" id="KW-0175">Coiled coil</keyword>
<dbReference type="RefSeq" id="WP_013171598.1">
    <property type="nucleotide sequence ID" value="NC_014219.1"/>
</dbReference>
<dbReference type="InterPro" id="IPR003660">
    <property type="entry name" value="HAMP_dom"/>
</dbReference>
<dbReference type="KEGG" id="bse:Bsel_0634"/>
<evidence type="ECO:0000259" key="10">
    <source>
        <dbReference type="PROSITE" id="PS50885"/>
    </source>
</evidence>
<dbReference type="InterPro" id="IPR004089">
    <property type="entry name" value="MCPsignal_dom"/>
</dbReference>
<dbReference type="SUPFAM" id="SSF58104">
    <property type="entry name" value="Methyl-accepting chemotaxis protein (MCP) signaling domain"/>
    <property type="match status" value="1"/>
</dbReference>
<protein>
    <submittedName>
        <fullName evidence="11">Methyl-accepting chemotaxis sensory transducer</fullName>
    </submittedName>
</protein>
<evidence type="ECO:0000313" key="12">
    <source>
        <dbReference type="Proteomes" id="UP000000271"/>
    </source>
</evidence>
<evidence type="ECO:0000256" key="6">
    <source>
        <dbReference type="PROSITE-ProRule" id="PRU00284"/>
    </source>
</evidence>
<dbReference type="HOGENOM" id="CLU_000445_107_18_9"/>
<dbReference type="Pfam" id="PF00015">
    <property type="entry name" value="MCPsignal"/>
    <property type="match status" value="1"/>
</dbReference>
<dbReference type="AlphaFoldDB" id="D6XY96"/>
<keyword evidence="2" id="KW-1003">Cell membrane</keyword>
<dbReference type="PROSITE" id="PS50111">
    <property type="entry name" value="CHEMOTAXIS_TRANSDUC_2"/>
    <property type="match status" value="1"/>
</dbReference>
<comment type="subcellular location">
    <subcellularLocation>
        <location evidence="1">Cell membrane</location>
    </subcellularLocation>
</comment>
<accession>D6XY96</accession>
<organism evidence="11 12">
    <name type="scientific">Bacillus selenitireducens (strain ATCC 700615 / DSM 15326 / MLS10)</name>
    <dbReference type="NCBI Taxonomy" id="439292"/>
    <lineage>
        <taxon>Bacteria</taxon>
        <taxon>Bacillati</taxon>
        <taxon>Bacillota</taxon>
        <taxon>Bacilli</taxon>
        <taxon>Bacillales</taxon>
        <taxon>Bacillaceae</taxon>
        <taxon>Salisediminibacterium</taxon>
    </lineage>
</organism>
<dbReference type="PANTHER" id="PTHR32089:SF112">
    <property type="entry name" value="LYSOZYME-LIKE PROTEIN-RELATED"/>
    <property type="match status" value="1"/>
</dbReference>
<evidence type="ECO:0000256" key="1">
    <source>
        <dbReference type="ARBA" id="ARBA00004236"/>
    </source>
</evidence>
<evidence type="ECO:0000259" key="9">
    <source>
        <dbReference type="PROSITE" id="PS50111"/>
    </source>
</evidence>
<dbReference type="eggNOG" id="COG0840">
    <property type="taxonomic scope" value="Bacteria"/>
</dbReference>